<keyword evidence="3" id="KW-1185">Reference proteome</keyword>
<keyword evidence="1" id="KW-0560">Oxidoreductase</keyword>
<dbReference type="Proteomes" id="UP000215914">
    <property type="component" value="Chromosome 5"/>
</dbReference>
<proteinExistence type="predicted"/>
<dbReference type="SUPFAM" id="SSF51197">
    <property type="entry name" value="Clavaminate synthase-like"/>
    <property type="match status" value="2"/>
</dbReference>
<protein>
    <submittedName>
        <fullName evidence="2">Putative tauD/TfdA-like domain-containing protein</fullName>
    </submittedName>
</protein>
<dbReference type="STRING" id="4232.A0A251UMN7"/>
<name>A0A251UMN7_HELAN</name>
<evidence type="ECO:0000313" key="3">
    <source>
        <dbReference type="Proteomes" id="UP000215914"/>
    </source>
</evidence>
<dbReference type="InterPro" id="IPR042098">
    <property type="entry name" value="TauD-like_sf"/>
</dbReference>
<accession>A0A251UMN7</accession>
<evidence type="ECO:0000313" key="2">
    <source>
        <dbReference type="EMBL" id="OTG24660.1"/>
    </source>
</evidence>
<dbReference type="PANTHER" id="PTHR10696">
    <property type="entry name" value="GAMMA-BUTYROBETAINE HYDROXYLASE-RELATED"/>
    <property type="match status" value="1"/>
</dbReference>
<dbReference type="EMBL" id="CM007894">
    <property type="protein sequence ID" value="OTG24660.1"/>
    <property type="molecule type" value="Genomic_DNA"/>
</dbReference>
<dbReference type="InParanoid" id="A0A251UMN7"/>
<dbReference type="Gene3D" id="3.60.130.10">
    <property type="entry name" value="Clavaminate synthase-like"/>
    <property type="match status" value="2"/>
</dbReference>
<organism evidence="2 3">
    <name type="scientific">Helianthus annuus</name>
    <name type="common">Common sunflower</name>
    <dbReference type="NCBI Taxonomy" id="4232"/>
    <lineage>
        <taxon>Eukaryota</taxon>
        <taxon>Viridiplantae</taxon>
        <taxon>Streptophyta</taxon>
        <taxon>Embryophyta</taxon>
        <taxon>Tracheophyta</taxon>
        <taxon>Spermatophyta</taxon>
        <taxon>Magnoliopsida</taxon>
        <taxon>eudicotyledons</taxon>
        <taxon>Gunneridae</taxon>
        <taxon>Pentapetalae</taxon>
        <taxon>asterids</taxon>
        <taxon>campanulids</taxon>
        <taxon>Asterales</taxon>
        <taxon>Asteraceae</taxon>
        <taxon>Asteroideae</taxon>
        <taxon>Heliantheae alliance</taxon>
        <taxon>Heliantheae</taxon>
        <taxon>Helianthus</taxon>
    </lineage>
</organism>
<dbReference type="InterPro" id="IPR050411">
    <property type="entry name" value="AlphaKG_dependent_hydroxylases"/>
</dbReference>
<evidence type="ECO:0000256" key="1">
    <source>
        <dbReference type="ARBA" id="ARBA00023002"/>
    </source>
</evidence>
<reference evidence="3" key="1">
    <citation type="journal article" date="2017" name="Nature">
        <title>The sunflower genome provides insights into oil metabolism, flowering and Asterid evolution.</title>
        <authorList>
            <person name="Badouin H."/>
            <person name="Gouzy J."/>
            <person name="Grassa C.J."/>
            <person name="Murat F."/>
            <person name="Staton S.E."/>
            <person name="Cottret L."/>
            <person name="Lelandais-Briere C."/>
            <person name="Owens G.L."/>
            <person name="Carrere S."/>
            <person name="Mayjonade B."/>
            <person name="Legrand L."/>
            <person name="Gill N."/>
            <person name="Kane N.C."/>
            <person name="Bowers J.E."/>
            <person name="Hubner S."/>
            <person name="Bellec A."/>
            <person name="Berard A."/>
            <person name="Berges H."/>
            <person name="Blanchet N."/>
            <person name="Boniface M.C."/>
            <person name="Brunel D."/>
            <person name="Catrice O."/>
            <person name="Chaidir N."/>
            <person name="Claudel C."/>
            <person name="Donnadieu C."/>
            <person name="Faraut T."/>
            <person name="Fievet G."/>
            <person name="Helmstetter N."/>
            <person name="King M."/>
            <person name="Knapp S.J."/>
            <person name="Lai Z."/>
            <person name="Le Paslier M.C."/>
            <person name="Lippi Y."/>
            <person name="Lorenzon L."/>
            <person name="Mandel J.R."/>
            <person name="Marage G."/>
            <person name="Marchand G."/>
            <person name="Marquand E."/>
            <person name="Bret-Mestries E."/>
            <person name="Morien E."/>
            <person name="Nambeesan S."/>
            <person name="Nguyen T."/>
            <person name="Pegot-Espagnet P."/>
            <person name="Pouilly N."/>
            <person name="Raftis F."/>
            <person name="Sallet E."/>
            <person name="Schiex T."/>
            <person name="Thomas J."/>
            <person name="Vandecasteele C."/>
            <person name="Vares D."/>
            <person name="Vear F."/>
            <person name="Vautrin S."/>
            <person name="Crespi M."/>
            <person name="Mangin B."/>
            <person name="Burke J.M."/>
            <person name="Salse J."/>
            <person name="Munos S."/>
            <person name="Vincourt P."/>
            <person name="Rieseberg L.H."/>
            <person name="Langlade N.B."/>
        </authorList>
    </citation>
    <scope>NUCLEOTIDE SEQUENCE [LARGE SCALE GENOMIC DNA]</scope>
    <source>
        <strain evidence="3">cv. SF193</strain>
    </source>
</reference>
<gene>
    <name evidence="2" type="ORF">HannXRQ_Chr05g0139171</name>
</gene>
<dbReference type="GO" id="GO:0016491">
    <property type="term" value="F:oxidoreductase activity"/>
    <property type="evidence" value="ECO:0007669"/>
    <property type="project" value="UniProtKB-KW"/>
</dbReference>
<dbReference type="AlphaFoldDB" id="A0A251UMN7"/>
<dbReference type="PANTHER" id="PTHR10696:SF43">
    <property type="entry name" value="TAUD_TFDA-LIKE DOMAIN-CONTAINING PROTEIN-RELATED"/>
    <property type="match status" value="1"/>
</dbReference>
<sequence length="221" mass="25440">MQMASGKFFRDERLPEQKFSVDGVYFPMVSSPSDFNDVVEAFGFPEALYVGGRAPRSKVVGRIYTANESPMDERIPFHHDMNYVRPFDHCYRIKVVAMKSWVFCSLISNQVILTKWVFKKIWYSYRCGGCRGLGGCRVMMVVEVPDFPSKLFFFCEEEPGEGGETPIVLSKVIYEKMKEKQPEFVGKLEKHGVKYTILAGDDDHPSAIVVRDWKSTYRPMI</sequence>